<name>A0A2N9K7H4_9LACO</name>
<dbReference type="Proteomes" id="UP000239237">
    <property type="component" value="Unassembled WGS sequence"/>
</dbReference>
<keyword evidence="1" id="KW-1133">Transmembrane helix</keyword>
<evidence type="ECO:0000313" key="6">
    <source>
        <dbReference type="Proteomes" id="UP000239237"/>
    </source>
</evidence>
<dbReference type="EMBL" id="OKQR01000001">
    <property type="protein sequence ID" value="SPD91046.1"/>
    <property type="molecule type" value="Genomic_DNA"/>
</dbReference>
<sequence>MITYLFSYIILMVIIMNLAISTLISMKFLMYSDSGSRYEQWIKPIIYVAMLYTAMSVSYHFIGVVAHEYLLALLIFYLVDKKQAIILVIITPFVRMLYMLFVDGHLTVINIVASLAVAVMVIIYMEVSDKLIANQTLSMIISEVLIVATNMFLAPYIPHVVIYSIFNQPTNWIIRASVAVITLLIVRKVYFQVTTLQNNNTELQKEVLFDKLTGFFNYKKFEQDVLTNADENVDVGIAILDLDYFKNVNDTYGHEVGNQVLRQFSIFLRENLAYKLSPTDLGIYRYGGEEFVWIFNPSMFTDVKHFLKNIQNDFLEIPLGDKGHHMSFSVGISFSRHHKYNLKLTFDAADDLLYRSKKNGRGHIVVENDY</sequence>
<reference evidence="3 6" key="1">
    <citation type="submission" date="2018-02" db="EMBL/GenBank/DDBJ databases">
        <authorList>
            <person name="Rodrigo-Torres L."/>
            <person name="Arahal R. D."/>
            <person name="Lucena T."/>
        </authorList>
    </citation>
    <scope>NUCLEOTIDE SEQUENCE [LARGE SCALE GENOMIC DNA]</scope>
    <source>
        <strain evidence="3 6">CECT 8486</strain>
    </source>
</reference>
<dbReference type="PANTHER" id="PTHR45138:SF9">
    <property type="entry name" value="DIGUANYLATE CYCLASE DGCM-RELATED"/>
    <property type="match status" value="1"/>
</dbReference>
<protein>
    <submittedName>
        <fullName evidence="4">Response regulator PleD</fullName>
    </submittedName>
</protein>
<feature type="domain" description="GGDEF" evidence="2">
    <location>
        <begin position="233"/>
        <end position="369"/>
    </location>
</feature>
<feature type="transmembrane region" description="Helical" evidence="1">
    <location>
        <begin position="107"/>
        <end position="127"/>
    </location>
</feature>
<keyword evidence="1" id="KW-0812">Transmembrane</keyword>
<evidence type="ECO:0000313" key="3">
    <source>
        <dbReference type="EMBL" id="SPD91046.1"/>
    </source>
</evidence>
<dbReference type="InterPro" id="IPR050469">
    <property type="entry name" value="Diguanylate_Cyclase"/>
</dbReference>
<proteinExistence type="predicted"/>
<feature type="transmembrane region" description="Helical" evidence="1">
    <location>
        <begin position="6"/>
        <end position="26"/>
    </location>
</feature>
<dbReference type="InterPro" id="IPR000160">
    <property type="entry name" value="GGDEF_dom"/>
</dbReference>
<dbReference type="InterPro" id="IPR043128">
    <property type="entry name" value="Rev_trsase/Diguanyl_cyclase"/>
</dbReference>
<evidence type="ECO:0000313" key="4">
    <source>
        <dbReference type="EMBL" id="SPE06271.1"/>
    </source>
</evidence>
<dbReference type="CDD" id="cd01949">
    <property type="entry name" value="GGDEF"/>
    <property type="match status" value="1"/>
</dbReference>
<dbReference type="RefSeq" id="WP_105299461.1">
    <property type="nucleotide sequence ID" value="NZ_OKQU01000001.1"/>
</dbReference>
<feature type="transmembrane region" description="Helical" evidence="1">
    <location>
        <begin position="61"/>
        <end position="79"/>
    </location>
</feature>
<evidence type="ECO:0000256" key="1">
    <source>
        <dbReference type="SAM" id="Phobius"/>
    </source>
</evidence>
<evidence type="ECO:0000313" key="5">
    <source>
        <dbReference type="Proteomes" id="UP000237923"/>
    </source>
</evidence>
<gene>
    <name evidence="4" type="primary">pleD</name>
    <name evidence="3" type="ORF">LES8486_00011</name>
    <name evidence="4" type="ORF">LES9216_00158</name>
</gene>
<keyword evidence="1" id="KW-0472">Membrane</keyword>
<keyword evidence="6" id="KW-1185">Reference proteome</keyword>
<reference evidence="4 5" key="2">
    <citation type="submission" date="2018-02" db="EMBL/GenBank/DDBJ databases">
        <authorList>
            <person name="Cohen D.B."/>
            <person name="Kent A.D."/>
        </authorList>
    </citation>
    <scope>NUCLEOTIDE SEQUENCE [LARGE SCALE GENOMIC DNA]</scope>
    <source>
        <strain evidence="4 5">CECT 9216</strain>
    </source>
</reference>
<dbReference type="Proteomes" id="UP000237923">
    <property type="component" value="Unassembled WGS sequence"/>
</dbReference>
<dbReference type="InterPro" id="IPR029787">
    <property type="entry name" value="Nucleotide_cyclase"/>
</dbReference>
<dbReference type="NCBIfam" id="TIGR00254">
    <property type="entry name" value="GGDEF"/>
    <property type="match status" value="1"/>
</dbReference>
<feature type="transmembrane region" description="Helical" evidence="1">
    <location>
        <begin position="84"/>
        <end position="101"/>
    </location>
</feature>
<dbReference type="AlphaFoldDB" id="A0A2N9K7H4"/>
<dbReference type="PANTHER" id="PTHR45138">
    <property type="entry name" value="REGULATORY COMPONENTS OF SENSORY TRANSDUCTION SYSTEM"/>
    <property type="match status" value="1"/>
</dbReference>
<dbReference type="GO" id="GO:0052621">
    <property type="term" value="F:diguanylate cyclase activity"/>
    <property type="evidence" value="ECO:0007669"/>
    <property type="project" value="TreeGrafter"/>
</dbReference>
<dbReference type="EMBL" id="OKQU01000001">
    <property type="protein sequence ID" value="SPE06271.1"/>
    <property type="molecule type" value="Genomic_DNA"/>
</dbReference>
<organism evidence="4 5">
    <name type="scientific">Leuconostoc suionicum</name>
    <dbReference type="NCBI Taxonomy" id="1511761"/>
    <lineage>
        <taxon>Bacteria</taxon>
        <taxon>Bacillati</taxon>
        <taxon>Bacillota</taxon>
        <taxon>Bacilli</taxon>
        <taxon>Lactobacillales</taxon>
        <taxon>Lactobacillaceae</taxon>
        <taxon>Leuconostoc</taxon>
    </lineage>
</organism>
<dbReference type="Gene3D" id="3.30.70.270">
    <property type="match status" value="1"/>
</dbReference>
<dbReference type="Pfam" id="PF00990">
    <property type="entry name" value="GGDEF"/>
    <property type="match status" value="1"/>
</dbReference>
<dbReference type="SUPFAM" id="SSF55073">
    <property type="entry name" value="Nucleotide cyclase"/>
    <property type="match status" value="1"/>
</dbReference>
<dbReference type="SMART" id="SM00267">
    <property type="entry name" value="GGDEF"/>
    <property type="match status" value="1"/>
</dbReference>
<dbReference type="PROSITE" id="PS50887">
    <property type="entry name" value="GGDEF"/>
    <property type="match status" value="1"/>
</dbReference>
<accession>A0A2N9K7H4</accession>
<feature type="transmembrane region" description="Helical" evidence="1">
    <location>
        <begin position="172"/>
        <end position="190"/>
    </location>
</feature>
<evidence type="ECO:0000259" key="2">
    <source>
        <dbReference type="PROSITE" id="PS50887"/>
    </source>
</evidence>
<feature type="transmembrane region" description="Helical" evidence="1">
    <location>
        <begin position="139"/>
        <end position="166"/>
    </location>
</feature>